<accession>A0ABX5FC16</accession>
<organism evidence="2 3">
    <name type="scientific">Aphanothece cf. minutissima CCALA 015</name>
    <dbReference type="NCBI Taxonomy" id="2107695"/>
    <lineage>
        <taxon>Bacteria</taxon>
        <taxon>Bacillati</taxon>
        <taxon>Cyanobacteriota</taxon>
        <taxon>Cyanophyceae</taxon>
        <taxon>Oscillatoriophycideae</taxon>
        <taxon>Chroococcales</taxon>
        <taxon>Aphanothecaceae</taxon>
        <taxon>Aphanothece</taxon>
    </lineage>
</organism>
<dbReference type="Proteomes" id="UP000238218">
    <property type="component" value="Unassembled WGS sequence"/>
</dbReference>
<evidence type="ECO:0000256" key="1">
    <source>
        <dbReference type="SAM" id="MobiDB-lite"/>
    </source>
</evidence>
<dbReference type="RefSeq" id="WP_106219668.1">
    <property type="nucleotide sequence ID" value="NZ_PVWP01000001.1"/>
</dbReference>
<evidence type="ECO:0008006" key="4">
    <source>
        <dbReference type="Google" id="ProtNLM"/>
    </source>
</evidence>
<dbReference type="EMBL" id="PVWP01000001">
    <property type="protein sequence ID" value="PSB39476.1"/>
    <property type="molecule type" value="Genomic_DNA"/>
</dbReference>
<reference evidence="2 3" key="2">
    <citation type="submission" date="2018-03" db="EMBL/GenBank/DDBJ databases">
        <title>The ancient ancestry and fast evolution of plastids.</title>
        <authorList>
            <person name="Moore K.R."/>
            <person name="Magnabosco C."/>
            <person name="Momper L."/>
            <person name="Gold D.A."/>
            <person name="Bosak T."/>
            <person name="Fournier G.P."/>
        </authorList>
    </citation>
    <scope>NUCLEOTIDE SEQUENCE [LARGE SCALE GENOMIC DNA]</scope>
    <source>
        <strain evidence="2 3">CCALA 015</strain>
    </source>
</reference>
<feature type="region of interest" description="Disordered" evidence="1">
    <location>
        <begin position="65"/>
        <end position="94"/>
    </location>
</feature>
<evidence type="ECO:0000313" key="2">
    <source>
        <dbReference type="EMBL" id="PSB39476.1"/>
    </source>
</evidence>
<dbReference type="NCBIfam" id="NF040558">
    <property type="entry name" value="CAS_Csx18"/>
    <property type="match status" value="1"/>
</dbReference>
<comment type="caution">
    <text evidence="2">The sequence shown here is derived from an EMBL/GenBank/DDBJ whole genome shotgun (WGS) entry which is preliminary data.</text>
</comment>
<protein>
    <recommendedName>
        <fullName evidence="4">DUF2892 domain-containing protein</fullName>
    </recommendedName>
</protein>
<gene>
    <name evidence="2" type="ORF">C7B81_02205</name>
</gene>
<reference evidence="2 3" key="1">
    <citation type="submission" date="2018-02" db="EMBL/GenBank/DDBJ databases">
        <authorList>
            <person name="Moore K."/>
            <person name="Momper L."/>
        </authorList>
    </citation>
    <scope>NUCLEOTIDE SEQUENCE [LARGE SCALE GENOMIC DNA]</scope>
    <source>
        <strain evidence="2 3">CCALA 015</strain>
    </source>
</reference>
<keyword evidence="3" id="KW-1185">Reference proteome</keyword>
<evidence type="ECO:0000313" key="3">
    <source>
        <dbReference type="Proteomes" id="UP000238218"/>
    </source>
</evidence>
<name>A0ABX5FC16_9CHRO</name>
<sequence>MPPAFHRPSLLVQGLISLVNGAITLVLLLIAPLGLASVITLTLLITASTFCCGALGRVLQQWLEGSDPGPGTSPGQRRAIPRSLPPATRRLPKR</sequence>
<proteinExistence type="predicted"/>